<dbReference type="EMBL" id="CP018024">
    <property type="protein sequence ID" value="APD88563.1"/>
    <property type="molecule type" value="Genomic_DNA"/>
</dbReference>
<organism evidence="2 3">
    <name type="scientific">Alteromonas mediterranea</name>
    <dbReference type="NCBI Taxonomy" id="314275"/>
    <lineage>
        <taxon>Bacteria</taxon>
        <taxon>Pseudomonadati</taxon>
        <taxon>Pseudomonadota</taxon>
        <taxon>Gammaproteobacteria</taxon>
        <taxon>Alteromonadales</taxon>
        <taxon>Alteromonadaceae</taxon>
        <taxon>Alteromonas/Salinimonas group</taxon>
        <taxon>Alteromonas</taxon>
    </lineage>
</organism>
<feature type="compositionally biased region" description="Basic and acidic residues" evidence="1">
    <location>
        <begin position="61"/>
        <end position="76"/>
    </location>
</feature>
<evidence type="ECO:0000313" key="3">
    <source>
        <dbReference type="Proteomes" id="UP000182101"/>
    </source>
</evidence>
<gene>
    <name evidence="2" type="ORF">BM524_01345</name>
</gene>
<reference evidence="2 3" key="1">
    <citation type="submission" date="2016-11" db="EMBL/GenBank/DDBJ databases">
        <title>Networking in microbes: conjugative elements and plasmids in the genus Alteromonas.</title>
        <authorList>
            <person name="Lopez-Perez M."/>
            <person name="Ramon-Marco N."/>
            <person name="Rodriguez-Valera F."/>
        </authorList>
    </citation>
    <scope>NUCLEOTIDE SEQUENCE [LARGE SCALE GENOMIC DNA]</scope>
    <source>
        <strain evidence="2 3">CP48</strain>
    </source>
</reference>
<sequence length="182" mass="20778">MSTLSACRVTEKIQLTLDCSYEITDSLYKIAGELGLGYDSSDIPHSILSQHSISERCNLSEHKDKDRGEEKNDHPTYKNVPQSSTNEVIQTEQRSQRWSLLPNGKTQNYSTIAPEGFKFVEDSAQWHFTGDISRVRTSVRVKQYADRLVAEVFISDGTYNSSNRVLQQKQIGGYFTFKLQRM</sequence>
<feature type="compositionally biased region" description="Polar residues" evidence="1">
    <location>
        <begin position="79"/>
        <end position="88"/>
    </location>
</feature>
<feature type="region of interest" description="Disordered" evidence="1">
    <location>
        <begin position="61"/>
        <end position="88"/>
    </location>
</feature>
<name>A0AAC9NPZ9_9ALTE</name>
<dbReference type="Proteomes" id="UP000182101">
    <property type="component" value="Chromosome"/>
</dbReference>
<dbReference type="AlphaFoldDB" id="A0AAC9NPZ9"/>
<dbReference type="RefSeq" id="WP_071958376.1">
    <property type="nucleotide sequence ID" value="NZ_CP018024.1"/>
</dbReference>
<evidence type="ECO:0000256" key="1">
    <source>
        <dbReference type="SAM" id="MobiDB-lite"/>
    </source>
</evidence>
<accession>A0AAC9NPZ9</accession>
<proteinExistence type="predicted"/>
<protein>
    <submittedName>
        <fullName evidence="2">Uncharacterized protein</fullName>
    </submittedName>
</protein>
<evidence type="ECO:0000313" key="2">
    <source>
        <dbReference type="EMBL" id="APD88563.1"/>
    </source>
</evidence>